<organism evidence="2 3">
    <name type="scientific">Zingiber officinale</name>
    <name type="common">Ginger</name>
    <name type="synonym">Amomum zingiber</name>
    <dbReference type="NCBI Taxonomy" id="94328"/>
    <lineage>
        <taxon>Eukaryota</taxon>
        <taxon>Viridiplantae</taxon>
        <taxon>Streptophyta</taxon>
        <taxon>Embryophyta</taxon>
        <taxon>Tracheophyta</taxon>
        <taxon>Spermatophyta</taxon>
        <taxon>Magnoliopsida</taxon>
        <taxon>Liliopsida</taxon>
        <taxon>Zingiberales</taxon>
        <taxon>Zingiberaceae</taxon>
        <taxon>Zingiber</taxon>
    </lineage>
</organism>
<accession>A0A8J5C2R7</accession>
<protein>
    <submittedName>
        <fullName evidence="2">Uncharacterized protein</fullName>
    </submittedName>
</protein>
<feature type="compositionally biased region" description="Low complexity" evidence="1">
    <location>
        <begin position="139"/>
        <end position="148"/>
    </location>
</feature>
<keyword evidence="3" id="KW-1185">Reference proteome</keyword>
<reference evidence="2 3" key="1">
    <citation type="submission" date="2020-08" db="EMBL/GenBank/DDBJ databases">
        <title>Plant Genome Project.</title>
        <authorList>
            <person name="Zhang R.-G."/>
        </authorList>
    </citation>
    <scope>NUCLEOTIDE SEQUENCE [LARGE SCALE GENOMIC DNA]</scope>
    <source>
        <tissue evidence="2">Rhizome</tissue>
    </source>
</reference>
<evidence type="ECO:0000313" key="2">
    <source>
        <dbReference type="EMBL" id="KAG6471188.1"/>
    </source>
</evidence>
<sequence>MLKILIYPCVAIARFQRLNSPDVVVLSNGRKTGLRASKEYDAEDNNGFPNCSPLEPKPLTVKSNAGSDYRSPSRDPPFFNVSSSEAAHSFAIPSSSRTSALRTQAKDHVHHQINGPSHGDVLFQWGHRKRSRGVRAEARASPVAAPAVTEGNDSPAHSRQVVKLPRKSSEAPAAALPPPCGPYATRTRLCLPGRESRASVGNR</sequence>
<feature type="region of interest" description="Disordered" evidence="1">
    <location>
        <begin position="37"/>
        <end position="203"/>
    </location>
</feature>
<evidence type="ECO:0000256" key="1">
    <source>
        <dbReference type="SAM" id="MobiDB-lite"/>
    </source>
</evidence>
<name>A0A8J5C2R7_ZINOF</name>
<gene>
    <name evidence="2" type="ORF">ZIOFF_072289</name>
</gene>
<evidence type="ECO:0000313" key="3">
    <source>
        <dbReference type="Proteomes" id="UP000734854"/>
    </source>
</evidence>
<comment type="caution">
    <text evidence="2">The sequence shown here is derived from an EMBL/GenBank/DDBJ whole genome shotgun (WGS) entry which is preliminary data.</text>
</comment>
<feature type="compositionally biased region" description="Polar residues" evidence="1">
    <location>
        <begin position="80"/>
        <end position="102"/>
    </location>
</feature>
<dbReference type="EMBL" id="JACMSC010000021">
    <property type="protein sequence ID" value="KAG6471188.1"/>
    <property type="molecule type" value="Genomic_DNA"/>
</dbReference>
<dbReference type="Proteomes" id="UP000734854">
    <property type="component" value="Unassembled WGS sequence"/>
</dbReference>
<dbReference type="AlphaFoldDB" id="A0A8J5C2R7"/>
<proteinExistence type="predicted"/>